<proteinExistence type="predicted"/>
<protein>
    <recommendedName>
        <fullName evidence="4">CYTH domain-containing protein</fullName>
    </recommendedName>
</protein>
<feature type="signal peptide" evidence="1">
    <location>
        <begin position="1"/>
        <end position="22"/>
    </location>
</feature>
<keyword evidence="1" id="KW-0732">Signal</keyword>
<evidence type="ECO:0000256" key="1">
    <source>
        <dbReference type="SAM" id="SignalP"/>
    </source>
</evidence>
<organism evidence="2 3">
    <name type="scientific">Nocardia arthritidis</name>
    <dbReference type="NCBI Taxonomy" id="228602"/>
    <lineage>
        <taxon>Bacteria</taxon>
        <taxon>Bacillati</taxon>
        <taxon>Actinomycetota</taxon>
        <taxon>Actinomycetes</taxon>
        <taxon>Mycobacteriales</taxon>
        <taxon>Nocardiaceae</taxon>
        <taxon>Nocardia</taxon>
    </lineage>
</organism>
<accession>A0A6G9YFA4</accession>
<name>A0A6G9YFA4_9NOCA</name>
<gene>
    <name evidence="2" type="ORF">F5544_20000</name>
</gene>
<reference evidence="2 3" key="1">
    <citation type="journal article" date="2019" name="ACS Chem. Biol.">
        <title>Identification and Mobilization of a Cryptic Antibiotic Biosynthesis Gene Locus from a Human-Pathogenic Nocardia Isolate.</title>
        <authorList>
            <person name="Herisse M."/>
            <person name="Ishida K."/>
            <person name="Porter J.L."/>
            <person name="Howden B."/>
            <person name="Hertweck C."/>
            <person name="Stinear T.P."/>
            <person name="Pidot S.J."/>
        </authorList>
    </citation>
    <scope>NUCLEOTIDE SEQUENCE [LARGE SCALE GENOMIC DNA]</scope>
    <source>
        <strain evidence="2 3">AUSMDU00012717</strain>
    </source>
</reference>
<evidence type="ECO:0000313" key="2">
    <source>
        <dbReference type="EMBL" id="QIS11868.1"/>
    </source>
</evidence>
<dbReference type="Proteomes" id="UP000503540">
    <property type="component" value="Chromosome"/>
</dbReference>
<dbReference type="EMBL" id="CP046172">
    <property type="protein sequence ID" value="QIS11868.1"/>
    <property type="molecule type" value="Genomic_DNA"/>
</dbReference>
<dbReference type="AlphaFoldDB" id="A0A6G9YFA4"/>
<feature type="chain" id="PRO_5039561572" description="CYTH domain-containing protein" evidence="1">
    <location>
        <begin position="23"/>
        <end position="276"/>
    </location>
</feature>
<keyword evidence="3" id="KW-1185">Reference proteome</keyword>
<evidence type="ECO:0000313" key="3">
    <source>
        <dbReference type="Proteomes" id="UP000503540"/>
    </source>
</evidence>
<evidence type="ECO:0008006" key="4">
    <source>
        <dbReference type="Google" id="ProtNLM"/>
    </source>
</evidence>
<dbReference type="Gene3D" id="2.40.320.10">
    <property type="entry name" value="Hypothetical Protein Pfu-838710-001"/>
    <property type="match status" value="1"/>
</dbReference>
<dbReference type="KEGG" id="nah:F5544_20000"/>
<dbReference type="RefSeq" id="WP_167474625.1">
    <property type="nucleotide sequence ID" value="NZ_CP046172.1"/>
</dbReference>
<sequence length="276" mass="29482">MSRSRYLAAILVVMAVTFGESAAPTASAAASTEVEVKLNLVAAALDSSGAPNADVRSAFGLGADSRELSYEFFDTDPLELKGAGWSVRLRHKAGGKLDLNYKKRFPIDGGAVDAALAAARQQGFGSPFEAQVDWTYDRLTLSMATNATESAKHYAGTTLPDEPEARTMLVGDMPGKLADWTAPDWGRNKLRAARGHGPVTAKEWKGNWQGVELGIEVVPVRDSSGAGTETVIELSFKTDGIDSAKRLRNQAISTLQAKGLLAPVDILKTDLILSRY</sequence>